<name>A0A150MVP7_GEOSE</name>
<reference evidence="1 2" key="1">
    <citation type="submission" date="2016-01" db="EMBL/GenBank/DDBJ databases">
        <title>Draft Genome Sequences of Seven Thermophilic Sporeformers Isolated from Foods.</title>
        <authorList>
            <person name="Berendsen E.M."/>
            <person name="Wells-Bennik M.H."/>
            <person name="Krawcyk A.O."/>
            <person name="De Jong A."/>
            <person name="Holsappel S."/>
            <person name="Eijlander R.T."/>
            <person name="Kuipers O.P."/>
        </authorList>
    </citation>
    <scope>NUCLEOTIDE SEQUENCE [LARGE SCALE GENOMIC DNA]</scope>
    <source>
        <strain evidence="1 2">B4109</strain>
    </source>
</reference>
<proteinExistence type="predicted"/>
<sequence length="54" mass="6737">MLLRQLALVDQWELTRENIDDMVNIALDTSDQEWFEQLITMRNEKEREEQKWRK</sequence>
<dbReference type="EMBL" id="LQYV01000024">
    <property type="protein sequence ID" value="KYD28548.1"/>
    <property type="molecule type" value="Genomic_DNA"/>
</dbReference>
<organism evidence="1 2">
    <name type="scientific">Geobacillus stearothermophilus</name>
    <name type="common">Bacillus stearothermophilus</name>
    <dbReference type="NCBI Taxonomy" id="1422"/>
    <lineage>
        <taxon>Bacteria</taxon>
        <taxon>Bacillati</taxon>
        <taxon>Bacillota</taxon>
        <taxon>Bacilli</taxon>
        <taxon>Bacillales</taxon>
        <taxon>Anoxybacillaceae</taxon>
        <taxon>Geobacillus</taxon>
    </lineage>
</organism>
<protein>
    <recommendedName>
        <fullName evidence="3">IDEAL domain-containing protein</fullName>
    </recommendedName>
</protein>
<accession>A0A150MVP7</accession>
<dbReference type="RefSeq" id="WP_236927483.1">
    <property type="nucleotide sequence ID" value="NZ_JARTKZ010000057.1"/>
</dbReference>
<gene>
    <name evidence="1" type="ORF">B4109_3011</name>
</gene>
<dbReference type="Proteomes" id="UP000075424">
    <property type="component" value="Unassembled WGS sequence"/>
</dbReference>
<evidence type="ECO:0000313" key="2">
    <source>
        <dbReference type="Proteomes" id="UP000075424"/>
    </source>
</evidence>
<dbReference type="AlphaFoldDB" id="A0A150MVP7"/>
<evidence type="ECO:0000313" key="1">
    <source>
        <dbReference type="EMBL" id="KYD28548.1"/>
    </source>
</evidence>
<dbReference type="PATRIC" id="fig|1422.18.peg.2003"/>
<comment type="caution">
    <text evidence="1">The sequence shown here is derived from an EMBL/GenBank/DDBJ whole genome shotgun (WGS) entry which is preliminary data.</text>
</comment>
<evidence type="ECO:0008006" key="3">
    <source>
        <dbReference type="Google" id="ProtNLM"/>
    </source>
</evidence>